<feature type="domain" description="Bifunctional inhibitor/plant lipid transfer protein/seed storage helical" evidence="6">
    <location>
        <begin position="22"/>
        <end position="105"/>
    </location>
</feature>
<evidence type="ECO:0000259" key="6">
    <source>
        <dbReference type="SMART" id="SM00499"/>
    </source>
</evidence>
<dbReference type="CDD" id="cd01960">
    <property type="entry name" value="nsLTP1"/>
    <property type="match status" value="1"/>
</dbReference>
<evidence type="ECO:0000256" key="4">
    <source>
        <dbReference type="RuleBase" id="RU000628"/>
    </source>
</evidence>
<evidence type="ECO:0000256" key="5">
    <source>
        <dbReference type="SAM" id="SignalP"/>
    </source>
</evidence>
<evidence type="ECO:0000313" key="8">
    <source>
        <dbReference type="Proteomes" id="UP000325081"/>
    </source>
</evidence>
<dbReference type="InterPro" id="IPR036312">
    <property type="entry name" value="Bifun_inhib/LTP/seed_sf"/>
</dbReference>
<dbReference type="PANTHER" id="PTHR33076">
    <property type="entry name" value="NON-SPECIFIC LIPID-TRANSFER PROTEIN 2-RELATED"/>
    <property type="match status" value="1"/>
</dbReference>
<gene>
    <name evidence="7" type="ORF">STAS_21190</name>
</gene>
<dbReference type="GO" id="GO:0008289">
    <property type="term" value="F:lipid binding"/>
    <property type="evidence" value="ECO:0007669"/>
    <property type="project" value="UniProtKB-KW"/>
</dbReference>
<dbReference type="PRINTS" id="PR00382">
    <property type="entry name" value="LIPIDTRNSFER"/>
</dbReference>
<evidence type="ECO:0000256" key="3">
    <source>
        <dbReference type="ARBA" id="ARBA00023121"/>
    </source>
</evidence>
<protein>
    <recommendedName>
        <fullName evidence="4">Non-specific lipid-transfer protein</fullName>
    </recommendedName>
</protein>
<organism evidence="7 8">
    <name type="scientific">Striga asiatica</name>
    <name type="common">Asiatic witchweed</name>
    <name type="synonym">Buchnera asiatica</name>
    <dbReference type="NCBI Taxonomy" id="4170"/>
    <lineage>
        <taxon>Eukaryota</taxon>
        <taxon>Viridiplantae</taxon>
        <taxon>Streptophyta</taxon>
        <taxon>Embryophyta</taxon>
        <taxon>Tracheophyta</taxon>
        <taxon>Spermatophyta</taxon>
        <taxon>Magnoliopsida</taxon>
        <taxon>eudicotyledons</taxon>
        <taxon>Gunneridae</taxon>
        <taxon>Pentapetalae</taxon>
        <taxon>asterids</taxon>
        <taxon>lamiids</taxon>
        <taxon>Lamiales</taxon>
        <taxon>Orobanchaceae</taxon>
        <taxon>Buchnereae</taxon>
        <taxon>Striga</taxon>
    </lineage>
</organism>
<evidence type="ECO:0000256" key="1">
    <source>
        <dbReference type="ARBA" id="ARBA00009748"/>
    </source>
</evidence>
<dbReference type="Proteomes" id="UP000325081">
    <property type="component" value="Unassembled WGS sequence"/>
</dbReference>
<keyword evidence="8" id="KW-1185">Reference proteome</keyword>
<comment type="function">
    <text evidence="4">Plant non-specific lipid-transfer proteins transfer phospholipids as well as galactolipids across membranes. May play a role in wax or cutin deposition in the cell walls of expanding epidermal cells and certain secretory tissues.</text>
</comment>
<evidence type="ECO:0000256" key="2">
    <source>
        <dbReference type="ARBA" id="ARBA00022448"/>
    </source>
</evidence>
<dbReference type="AlphaFoldDB" id="A0A5A7QHB3"/>
<feature type="chain" id="PRO_5023037196" description="Non-specific lipid-transfer protein" evidence="5">
    <location>
        <begin position="20"/>
        <end position="109"/>
    </location>
</feature>
<keyword evidence="3 4" id="KW-0446">Lipid-binding</keyword>
<accession>A0A5A7QHB3</accession>
<dbReference type="InterPro" id="IPR016140">
    <property type="entry name" value="Bifunc_inhib/LTP/seed_store"/>
</dbReference>
<dbReference type="SUPFAM" id="SSF47699">
    <property type="entry name" value="Bifunctional inhibitor/lipid-transfer protein/seed storage 2S albumin"/>
    <property type="match status" value="1"/>
</dbReference>
<comment type="similarity">
    <text evidence="1 4">Belongs to the plant LTP family.</text>
</comment>
<feature type="signal peptide" evidence="5">
    <location>
        <begin position="1"/>
        <end position="19"/>
    </location>
</feature>
<dbReference type="GO" id="GO:0006869">
    <property type="term" value="P:lipid transport"/>
    <property type="evidence" value="ECO:0007669"/>
    <property type="project" value="InterPro"/>
</dbReference>
<reference evidence="8" key="1">
    <citation type="journal article" date="2019" name="Curr. Biol.">
        <title>Genome Sequence of Striga asiatica Provides Insight into the Evolution of Plant Parasitism.</title>
        <authorList>
            <person name="Yoshida S."/>
            <person name="Kim S."/>
            <person name="Wafula E.K."/>
            <person name="Tanskanen J."/>
            <person name="Kim Y.M."/>
            <person name="Honaas L."/>
            <person name="Yang Z."/>
            <person name="Spallek T."/>
            <person name="Conn C.E."/>
            <person name="Ichihashi Y."/>
            <person name="Cheong K."/>
            <person name="Cui S."/>
            <person name="Der J.P."/>
            <person name="Gundlach H."/>
            <person name="Jiao Y."/>
            <person name="Hori C."/>
            <person name="Ishida J.K."/>
            <person name="Kasahara H."/>
            <person name="Kiba T."/>
            <person name="Kim M.S."/>
            <person name="Koo N."/>
            <person name="Laohavisit A."/>
            <person name="Lee Y.H."/>
            <person name="Lumba S."/>
            <person name="McCourt P."/>
            <person name="Mortimer J.C."/>
            <person name="Mutuku J.M."/>
            <person name="Nomura T."/>
            <person name="Sasaki-Sekimoto Y."/>
            <person name="Seto Y."/>
            <person name="Wang Y."/>
            <person name="Wakatake T."/>
            <person name="Sakakibara H."/>
            <person name="Demura T."/>
            <person name="Yamaguchi S."/>
            <person name="Yoneyama K."/>
            <person name="Manabe R.I."/>
            <person name="Nelson D.C."/>
            <person name="Schulman A.H."/>
            <person name="Timko M.P."/>
            <person name="dePamphilis C.W."/>
            <person name="Choi D."/>
            <person name="Shirasu K."/>
        </authorList>
    </citation>
    <scope>NUCLEOTIDE SEQUENCE [LARGE SCALE GENOMIC DNA]</scope>
    <source>
        <strain evidence="8">cv. UVA1</strain>
    </source>
</reference>
<dbReference type="EMBL" id="BKCP01006882">
    <property type="protein sequence ID" value="GER44292.1"/>
    <property type="molecule type" value="Genomic_DNA"/>
</dbReference>
<comment type="caution">
    <text evidence="7">The sequence shown here is derived from an EMBL/GenBank/DDBJ whole genome shotgun (WGS) entry which is preliminary data.</text>
</comment>
<keyword evidence="2 4" id="KW-0813">Transport</keyword>
<keyword evidence="5" id="KW-0732">Signal</keyword>
<proteinExistence type="inferred from homology"/>
<dbReference type="InterPro" id="IPR000528">
    <property type="entry name" value="Plant_nsLTP"/>
</dbReference>
<name>A0A5A7QHB3_STRAF</name>
<dbReference type="SMART" id="SM00499">
    <property type="entry name" value="AAI"/>
    <property type="match status" value="1"/>
</dbReference>
<dbReference type="Pfam" id="PF00234">
    <property type="entry name" value="Tryp_alpha_amyl"/>
    <property type="match status" value="1"/>
</dbReference>
<dbReference type="OrthoDB" id="908396at2759"/>
<sequence>MGRVVAVVMIVMWVMTAEGLSCGQVVRSLVPCRDYLKSGGNVPGKCCDGIRSLNNMTRTTSDRQQACRCIKTAAKAYKAKQTYAAAVPRKCGVKLGYAVNFNIDCNKVR</sequence>
<dbReference type="Gene3D" id="1.10.110.10">
    <property type="entry name" value="Plant lipid-transfer and hydrophobic proteins"/>
    <property type="match status" value="1"/>
</dbReference>
<evidence type="ECO:0000313" key="7">
    <source>
        <dbReference type="EMBL" id="GER44292.1"/>
    </source>
</evidence>